<accession>A0A1M5YE46</accession>
<proteinExistence type="predicted"/>
<dbReference type="Proteomes" id="UP000184241">
    <property type="component" value="Unassembled WGS sequence"/>
</dbReference>
<organism evidence="1 2">
    <name type="scientific">Clostridium intestinale DSM 6191</name>
    <dbReference type="NCBI Taxonomy" id="1121320"/>
    <lineage>
        <taxon>Bacteria</taxon>
        <taxon>Bacillati</taxon>
        <taxon>Bacillota</taxon>
        <taxon>Clostridia</taxon>
        <taxon>Eubacteriales</taxon>
        <taxon>Clostridiaceae</taxon>
        <taxon>Clostridium</taxon>
    </lineage>
</organism>
<dbReference type="AlphaFoldDB" id="A0A1M5YE46"/>
<sequence>MKILIGIYIFLILMFWSLCVAASKSEKYYENIMSDKEEVK</sequence>
<name>A0A1M5YE46_9CLOT</name>
<evidence type="ECO:0000313" key="1">
    <source>
        <dbReference type="EMBL" id="SHI10222.1"/>
    </source>
</evidence>
<protein>
    <submittedName>
        <fullName evidence="1">Uncharacterized protein</fullName>
    </submittedName>
</protein>
<reference evidence="1 2" key="1">
    <citation type="submission" date="2016-11" db="EMBL/GenBank/DDBJ databases">
        <authorList>
            <person name="Jaros S."/>
            <person name="Januszkiewicz K."/>
            <person name="Wedrychowicz H."/>
        </authorList>
    </citation>
    <scope>NUCLEOTIDE SEQUENCE [LARGE SCALE GENOMIC DNA]</scope>
    <source>
        <strain evidence="1 2">DSM 6191</strain>
    </source>
</reference>
<dbReference type="RefSeq" id="WP_278329721.1">
    <property type="nucleotide sequence ID" value="NZ_FQXU01000006.1"/>
</dbReference>
<gene>
    <name evidence="1" type="ORF">SAMN02745941_01912</name>
</gene>
<dbReference type="EMBL" id="FQXU01000006">
    <property type="protein sequence ID" value="SHI10222.1"/>
    <property type="molecule type" value="Genomic_DNA"/>
</dbReference>
<evidence type="ECO:0000313" key="2">
    <source>
        <dbReference type="Proteomes" id="UP000184241"/>
    </source>
</evidence>